<proteinExistence type="predicted"/>
<dbReference type="SUPFAM" id="SSF46626">
    <property type="entry name" value="Cytochrome c"/>
    <property type="match status" value="1"/>
</dbReference>
<dbReference type="RefSeq" id="WP_221574419.1">
    <property type="nucleotide sequence ID" value="NZ_JAIGNK010000004.1"/>
</dbReference>
<dbReference type="InterPro" id="IPR002327">
    <property type="entry name" value="Cyt_c_1A/1B"/>
</dbReference>
<gene>
    <name evidence="8" type="ORF">K3152_12215</name>
</gene>
<evidence type="ECO:0000256" key="2">
    <source>
        <dbReference type="ARBA" id="ARBA00022617"/>
    </source>
</evidence>
<accession>A0ABS7J355</accession>
<evidence type="ECO:0000256" key="1">
    <source>
        <dbReference type="ARBA" id="ARBA00022448"/>
    </source>
</evidence>
<dbReference type="InterPro" id="IPR009056">
    <property type="entry name" value="Cyt_c-like_dom"/>
</dbReference>
<name>A0ABS7J355_9SPHN</name>
<dbReference type="Pfam" id="PF00034">
    <property type="entry name" value="Cytochrom_C"/>
    <property type="match status" value="1"/>
</dbReference>
<protein>
    <submittedName>
        <fullName evidence="8">Cytochrome c family protein</fullName>
    </submittedName>
</protein>
<keyword evidence="1" id="KW-0813">Transport</keyword>
<dbReference type="Gene3D" id="1.10.760.10">
    <property type="entry name" value="Cytochrome c-like domain"/>
    <property type="match status" value="1"/>
</dbReference>
<dbReference type="PROSITE" id="PS51007">
    <property type="entry name" value="CYTC"/>
    <property type="match status" value="1"/>
</dbReference>
<keyword evidence="4" id="KW-0249">Electron transport</keyword>
<evidence type="ECO:0000256" key="3">
    <source>
        <dbReference type="ARBA" id="ARBA00022723"/>
    </source>
</evidence>
<dbReference type="EMBL" id="JAIGNK010000004">
    <property type="protein sequence ID" value="MBX7459015.1"/>
    <property type="molecule type" value="Genomic_DNA"/>
</dbReference>
<evidence type="ECO:0000256" key="5">
    <source>
        <dbReference type="ARBA" id="ARBA00023004"/>
    </source>
</evidence>
<evidence type="ECO:0000313" key="9">
    <source>
        <dbReference type="Proteomes" id="UP000783253"/>
    </source>
</evidence>
<feature type="domain" description="Cytochrome c" evidence="7">
    <location>
        <begin position="12"/>
        <end position="115"/>
    </location>
</feature>
<keyword evidence="9" id="KW-1185">Reference proteome</keyword>
<dbReference type="PANTHER" id="PTHR11961">
    <property type="entry name" value="CYTOCHROME C"/>
    <property type="match status" value="1"/>
</dbReference>
<keyword evidence="3 6" id="KW-0479">Metal-binding</keyword>
<organism evidence="8 9">
    <name type="scientific">Qipengyuania polymorpha</name>
    <dbReference type="NCBI Taxonomy" id="2867234"/>
    <lineage>
        <taxon>Bacteria</taxon>
        <taxon>Pseudomonadati</taxon>
        <taxon>Pseudomonadota</taxon>
        <taxon>Alphaproteobacteria</taxon>
        <taxon>Sphingomonadales</taxon>
        <taxon>Erythrobacteraceae</taxon>
        <taxon>Qipengyuania</taxon>
    </lineage>
</organism>
<evidence type="ECO:0000256" key="4">
    <source>
        <dbReference type="ARBA" id="ARBA00022982"/>
    </source>
</evidence>
<keyword evidence="5 6" id="KW-0408">Iron</keyword>
<dbReference type="Proteomes" id="UP000783253">
    <property type="component" value="Unassembled WGS sequence"/>
</dbReference>
<evidence type="ECO:0000256" key="6">
    <source>
        <dbReference type="PROSITE-ProRule" id="PRU00433"/>
    </source>
</evidence>
<evidence type="ECO:0000259" key="7">
    <source>
        <dbReference type="PROSITE" id="PS51007"/>
    </source>
</evidence>
<sequence length="116" mass="12719">MFTNPNQPSQPQRTYQGVVEVDRSFAKCRACHTATSDRHGIGPSLAGAYGRSSASAPNYRYSTALKESGLVWDAATLDKFLENPRAMVPGTKMSFAGLKDPLQRAQVIAYIERHSD</sequence>
<evidence type="ECO:0000313" key="8">
    <source>
        <dbReference type="EMBL" id="MBX7459015.1"/>
    </source>
</evidence>
<comment type="caution">
    <text evidence="8">The sequence shown here is derived from an EMBL/GenBank/DDBJ whole genome shotgun (WGS) entry which is preliminary data.</text>
</comment>
<dbReference type="PRINTS" id="PR00604">
    <property type="entry name" value="CYTCHRMECIAB"/>
</dbReference>
<reference evidence="8 9" key="1">
    <citation type="submission" date="2021-08" db="EMBL/GenBank/DDBJ databases">
        <title>Comparative Genomics Analysis of the Genus Qipengyuania Reveals Extensive Genetic Diversity and Metabolic Versatility, Including the Description of Fifteen Novel Species.</title>
        <authorList>
            <person name="Liu Y."/>
        </authorList>
    </citation>
    <scope>NUCLEOTIDE SEQUENCE [LARGE SCALE GENOMIC DNA]</scope>
    <source>
        <strain evidence="8 9">1NDH17</strain>
    </source>
</reference>
<keyword evidence="2 6" id="KW-0349">Heme</keyword>
<dbReference type="InterPro" id="IPR036909">
    <property type="entry name" value="Cyt_c-like_dom_sf"/>
</dbReference>